<dbReference type="Pfam" id="PF00047">
    <property type="entry name" value="ig"/>
    <property type="match status" value="1"/>
</dbReference>
<name>A0A8S3RK53_MYTED</name>
<proteinExistence type="predicted"/>
<feature type="domain" description="Ig-like" evidence="3">
    <location>
        <begin position="418"/>
        <end position="520"/>
    </location>
</feature>
<keyword evidence="1" id="KW-1133">Transmembrane helix</keyword>
<dbReference type="SUPFAM" id="SSF48726">
    <property type="entry name" value="Immunoglobulin"/>
    <property type="match status" value="5"/>
</dbReference>
<keyword evidence="5" id="KW-1185">Reference proteome</keyword>
<dbReference type="PROSITE" id="PS50835">
    <property type="entry name" value="IG_LIKE"/>
    <property type="match status" value="4"/>
</dbReference>
<dbReference type="InterPro" id="IPR007110">
    <property type="entry name" value="Ig-like_dom"/>
</dbReference>
<sequence>MKQRLNLSGHNFSFLLFLFSDHPDCEAREPTLVVDKCPTDSDPPTVYVTPGNSSIHVHRHDNVTLECSFVSLTNITSFKWTKHGQTGQTIIAEITHFSGVSHSVPLVMFDFIPEDVGTYQCNVSNENGENDDKVSILIFEETPDPQIPFEKYPLNLGGDVHLECMIDVYPEVTDVWWTKDDGLIDITDSRYNGSTPQEPSLNISTTTTDDIGYYRCCANNTKDFNCSKSIIFGYMPIITTYTHYAEGFLGKPFNITCEVKSAPRILDVILQLKRTIIEANVFNVSTGNHQAKFTFTIIDPTLQDSGNYTCNATNLHTSSLIIFHEHPDENVTFGEDISIDCAVNSHPPITQLTTITWSLNGSCININNTTKYLQPTPTELTIKNAGFMDQGTYTCAVENDKGNGTSSGLWLNVIGDFPSVNSVIIYNNVLYSTIVSLNESTVSTLILTCSYESFPPATDIKWEKQNDIYQPLSERATGGNSIDPNITFTSIEKSDEGNYTCFVTNAVGTRVGNSVYIQVNESIDMCTCQCSFKEKINFWKKKNFTREEMLDYMEPSLKKVLEEMKLEKDKLSQSIRKRTSAKDGRKSSTQIGIAGVVFIGATFGLIIVIDIISIKRYVQNVREAFNIT</sequence>
<evidence type="ECO:0000313" key="5">
    <source>
        <dbReference type="Proteomes" id="UP000683360"/>
    </source>
</evidence>
<dbReference type="CDD" id="cd00096">
    <property type="entry name" value="Ig"/>
    <property type="match status" value="4"/>
</dbReference>
<keyword evidence="1" id="KW-0472">Membrane</keyword>
<feature type="chain" id="PRO_5035884626" evidence="2">
    <location>
        <begin position="28"/>
        <end position="628"/>
    </location>
</feature>
<evidence type="ECO:0000259" key="3">
    <source>
        <dbReference type="PROSITE" id="PS50835"/>
    </source>
</evidence>
<feature type="signal peptide" evidence="2">
    <location>
        <begin position="1"/>
        <end position="27"/>
    </location>
</feature>
<dbReference type="InterPro" id="IPR013151">
    <property type="entry name" value="Immunoglobulin_dom"/>
</dbReference>
<dbReference type="SMART" id="SM00409">
    <property type="entry name" value="IG"/>
    <property type="match status" value="5"/>
</dbReference>
<keyword evidence="2" id="KW-0732">Signal</keyword>
<accession>A0A8S3RK53</accession>
<comment type="caution">
    <text evidence="4">The sequence shown here is derived from an EMBL/GenBank/DDBJ whole genome shotgun (WGS) entry which is preliminary data.</text>
</comment>
<keyword evidence="1" id="KW-0812">Transmembrane</keyword>
<reference evidence="4" key="1">
    <citation type="submission" date="2021-03" db="EMBL/GenBank/DDBJ databases">
        <authorList>
            <person name="Bekaert M."/>
        </authorList>
    </citation>
    <scope>NUCLEOTIDE SEQUENCE</scope>
</reference>
<evidence type="ECO:0000313" key="4">
    <source>
        <dbReference type="EMBL" id="CAG2207114.1"/>
    </source>
</evidence>
<feature type="domain" description="Ig-like" evidence="3">
    <location>
        <begin position="300"/>
        <end position="412"/>
    </location>
</feature>
<dbReference type="PANTHER" id="PTHR46013">
    <property type="entry name" value="VASCULAR CELL ADHESION MOLECULE 1"/>
    <property type="match status" value="1"/>
</dbReference>
<gene>
    <name evidence="4" type="ORF">MEDL_21394</name>
</gene>
<keyword evidence="4" id="KW-0808">Transferase</keyword>
<dbReference type="GO" id="GO:0004674">
    <property type="term" value="F:protein serine/threonine kinase activity"/>
    <property type="evidence" value="ECO:0007669"/>
    <property type="project" value="UniProtKB-EC"/>
</dbReference>
<evidence type="ECO:0000256" key="1">
    <source>
        <dbReference type="SAM" id="Phobius"/>
    </source>
</evidence>
<dbReference type="Proteomes" id="UP000683360">
    <property type="component" value="Unassembled WGS sequence"/>
</dbReference>
<feature type="domain" description="Ig-like" evidence="3">
    <location>
        <begin position="44"/>
        <end position="135"/>
    </location>
</feature>
<dbReference type="EC" id="2.7.11.1" evidence="4"/>
<feature type="domain" description="Ig-like" evidence="3">
    <location>
        <begin position="143"/>
        <end position="227"/>
    </location>
</feature>
<organism evidence="4 5">
    <name type="scientific">Mytilus edulis</name>
    <name type="common">Blue mussel</name>
    <dbReference type="NCBI Taxonomy" id="6550"/>
    <lineage>
        <taxon>Eukaryota</taxon>
        <taxon>Metazoa</taxon>
        <taxon>Spiralia</taxon>
        <taxon>Lophotrochozoa</taxon>
        <taxon>Mollusca</taxon>
        <taxon>Bivalvia</taxon>
        <taxon>Autobranchia</taxon>
        <taxon>Pteriomorphia</taxon>
        <taxon>Mytilida</taxon>
        <taxon>Mytiloidea</taxon>
        <taxon>Mytilidae</taxon>
        <taxon>Mytilinae</taxon>
        <taxon>Mytilus</taxon>
    </lineage>
</organism>
<dbReference type="InterPro" id="IPR013106">
    <property type="entry name" value="Ig_V-set"/>
</dbReference>
<dbReference type="InterPro" id="IPR013098">
    <property type="entry name" value="Ig_I-set"/>
</dbReference>
<evidence type="ECO:0000256" key="2">
    <source>
        <dbReference type="SAM" id="SignalP"/>
    </source>
</evidence>
<feature type="transmembrane region" description="Helical" evidence="1">
    <location>
        <begin position="591"/>
        <end position="612"/>
    </location>
</feature>
<dbReference type="InterPro" id="IPR003599">
    <property type="entry name" value="Ig_sub"/>
</dbReference>
<dbReference type="InterPro" id="IPR036179">
    <property type="entry name" value="Ig-like_dom_sf"/>
</dbReference>
<dbReference type="Pfam" id="PF13927">
    <property type="entry name" value="Ig_3"/>
    <property type="match status" value="3"/>
</dbReference>
<dbReference type="Pfam" id="PF07679">
    <property type="entry name" value="I-set"/>
    <property type="match status" value="1"/>
</dbReference>
<dbReference type="OrthoDB" id="6124685at2759"/>
<dbReference type="SMART" id="SM00408">
    <property type="entry name" value="IGc2"/>
    <property type="match status" value="5"/>
</dbReference>
<dbReference type="EMBL" id="CAJPWZ010001070">
    <property type="protein sequence ID" value="CAG2207114.1"/>
    <property type="molecule type" value="Genomic_DNA"/>
</dbReference>
<dbReference type="SMART" id="SM00406">
    <property type="entry name" value="IGv"/>
    <property type="match status" value="2"/>
</dbReference>
<dbReference type="InterPro" id="IPR003598">
    <property type="entry name" value="Ig_sub2"/>
</dbReference>
<dbReference type="PANTHER" id="PTHR46013:SF7">
    <property type="entry name" value="IG-LIKE DOMAIN-CONTAINING PROTEIN"/>
    <property type="match status" value="1"/>
</dbReference>
<protein>
    <submittedName>
        <fullName evidence="4">TTN</fullName>
        <ecNumber evidence="4">2.7.11.1</ecNumber>
    </submittedName>
</protein>
<dbReference type="Gene3D" id="2.60.40.10">
    <property type="entry name" value="Immunoglobulins"/>
    <property type="match status" value="5"/>
</dbReference>
<dbReference type="InterPro" id="IPR013783">
    <property type="entry name" value="Ig-like_fold"/>
</dbReference>
<dbReference type="AlphaFoldDB" id="A0A8S3RK53"/>